<dbReference type="AlphaFoldDB" id="A0A085NR33"/>
<organism evidence="1">
    <name type="scientific">Trichuris suis</name>
    <name type="common">pig whipworm</name>
    <dbReference type="NCBI Taxonomy" id="68888"/>
    <lineage>
        <taxon>Eukaryota</taxon>
        <taxon>Metazoa</taxon>
        <taxon>Ecdysozoa</taxon>
        <taxon>Nematoda</taxon>
        <taxon>Enoplea</taxon>
        <taxon>Dorylaimia</taxon>
        <taxon>Trichinellida</taxon>
        <taxon>Trichuridae</taxon>
        <taxon>Trichuris</taxon>
    </lineage>
</organism>
<dbReference type="EMBL" id="KL367480">
    <property type="protein sequence ID" value="KFD71929.1"/>
    <property type="molecule type" value="Genomic_DNA"/>
</dbReference>
<name>A0A085NR33_9BILA</name>
<gene>
    <name evidence="1" type="ORF">M514_16039</name>
</gene>
<proteinExistence type="predicted"/>
<protein>
    <submittedName>
        <fullName evidence="1">Uncharacterized protein</fullName>
    </submittedName>
</protein>
<dbReference type="Proteomes" id="UP000030758">
    <property type="component" value="Unassembled WGS sequence"/>
</dbReference>
<sequence>MCSDSSAHYDYFSLVKLICLRKTFSYSKDLPVCTQLSTENPPTLTNIYISIPTIQNQSKGNSEFG</sequence>
<accession>A0A085NR33</accession>
<reference evidence="1" key="1">
    <citation type="journal article" date="2014" name="Nat. Genet.">
        <title>Genome and transcriptome of the porcine whipworm Trichuris suis.</title>
        <authorList>
            <person name="Jex A.R."/>
            <person name="Nejsum P."/>
            <person name="Schwarz E.M."/>
            <person name="Hu L."/>
            <person name="Young N.D."/>
            <person name="Hall R.S."/>
            <person name="Korhonen P.K."/>
            <person name="Liao S."/>
            <person name="Thamsborg S."/>
            <person name="Xia J."/>
            <person name="Xu P."/>
            <person name="Wang S."/>
            <person name="Scheerlinck J.P."/>
            <person name="Hofmann A."/>
            <person name="Sternberg P.W."/>
            <person name="Wang J."/>
            <person name="Gasser R.B."/>
        </authorList>
    </citation>
    <scope>NUCLEOTIDE SEQUENCE [LARGE SCALE GENOMIC DNA]</scope>
    <source>
        <strain evidence="1">DCEP-RM93F</strain>
    </source>
</reference>
<evidence type="ECO:0000313" key="1">
    <source>
        <dbReference type="EMBL" id="KFD71929.1"/>
    </source>
</evidence>